<dbReference type="SUPFAM" id="SSF88659">
    <property type="entry name" value="Sigma3 and sigma4 domains of RNA polymerase sigma factors"/>
    <property type="match status" value="1"/>
</dbReference>
<dbReference type="Gene3D" id="1.10.10.10">
    <property type="entry name" value="Winged helix-like DNA-binding domain superfamily/Winged helix DNA-binding domain"/>
    <property type="match status" value="1"/>
</dbReference>
<dbReference type="InterPro" id="IPR013249">
    <property type="entry name" value="RNA_pol_sigma70_r4_t2"/>
</dbReference>
<evidence type="ECO:0000259" key="2">
    <source>
        <dbReference type="Pfam" id="PF08281"/>
    </source>
</evidence>
<evidence type="ECO:0000259" key="1">
    <source>
        <dbReference type="Pfam" id="PF04542"/>
    </source>
</evidence>
<feature type="domain" description="RNA polymerase sigma-70 region 2" evidence="1">
    <location>
        <begin position="21"/>
        <end position="78"/>
    </location>
</feature>
<dbReference type="Gene3D" id="1.10.1740.10">
    <property type="match status" value="1"/>
</dbReference>
<organism evidence="4 5">
    <name type="scientific">Massilia agri</name>
    <dbReference type="NCBI Taxonomy" id="1886785"/>
    <lineage>
        <taxon>Bacteria</taxon>
        <taxon>Pseudomonadati</taxon>
        <taxon>Pseudomonadota</taxon>
        <taxon>Betaproteobacteria</taxon>
        <taxon>Burkholderiales</taxon>
        <taxon>Oxalobacteraceae</taxon>
        <taxon>Telluria group</taxon>
        <taxon>Massilia</taxon>
    </lineage>
</organism>
<dbReference type="InterPro" id="IPR013324">
    <property type="entry name" value="RNA_pol_sigma_r3/r4-like"/>
</dbReference>
<gene>
    <name evidence="4" type="ORF">NX780_00565</name>
</gene>
<feature type="domain" description="RNA polymerase sigma factor 70 region 4 type 2" evidence="2">
    <location>
        <begin position="122"/>
        <end position="173"/>
    </location>
</feature>
<proteinExistence type="predicted"/>
<dbReference type="InterPro" id="IPR036388">
    <property type="entry name" value="WH-like_DNA-bd_sf"/>
</dbReference>
<dbReference type="InterPro" id="IPR046531">
    <property type="entry name" value="DUF6596"/>
</dbReference>
<dbReference type="SUPFAM" id="SSF88946">
    <property type="entry name" value="Sigma2 domain of RNA polymerase sigma factors"/>
    <property type="match status" value="1"/>
</dbReference>
<dbReference type="Pfam" id="PF20239">
    <property type="entry name" value="DUF6596"/>
    <property type="match status" value="1"/>
</dbReference>
<keyword evidence="5" id="KW-1185">Reference proteome</keyword>
<name>A0ABT2AF25_9BURK</name>
<feature type="domain" description="DUF6596" evidence="3">
    <location>
        <begin position="191"/>
        <end position="291"/>
    </location>
</feature>
<dbReference type="InterPro" id="IPR007627">
    <property type="entry name" value="RNA_pol_sigma70_r2"/>
</dbReference>
<accession>A0ABT2AF25</accession>
<protein>
    <submittedName>
        <fullName evidence="4">RNA polymerase sigma factor</fullName>
    </submittedName>
</protein>
<dbReference type="PANTHER" id="PTHR47756:SF1">
    <property type="entry name" value="BLL0085 PROTEIN"/>
    <property type="match status" value="1"/>
</dbReference>
<evidence type="ECO:0000259" key="3">
    <source>
        <dbReference type="Pfam" id="PF20239"/>
    </source>
</evidence>
<dbReference type="InterPro" id="IPR013325">
    <property type="entry name" value="RNA_pol_sigma_r2"/>
</dbReference>
<dbReference type="EMBL" id="JANUHA010000001">
    <property type="protein sequence ID" value="MCS0594831.1"/>
    <property type="molecule type" value="Genomic_DNA"/>
</dbReference>
<comment type="caution">
    <text evidence="4">The sequence shown here is derived from an EMBL/GenBank/DDBJ whole genome shotgun (WGS) entry which is preliminary data.</text>
</comment>
<dbReference type="Pfam" id="PF08281">
    <property type="entry name" value="Sigma70_r4_2"/>
    <property type="match status" value="1"/>
</dbReference>
<dbReference type="Pfam" id="PF04542">
    <property type="entry name" value="Sigma70_r2"/>
    <property type="match status" value="1"/>
</dbReference>
<evidence type="ECO:0000313" key="4">
    <source>
        <dbReference type="EMBL" id="MCS0594831.1"/>
    </source>
</evidence>
<evidence type="ECO:0000313" key="5">
    <source>
        <dbReference type="Proteomes" id="UP001206572"/>
    </source>
</evidence>
<dbReference type="Proteomes" id="UP001206572">
    <property type="component" value="Unassembled WGS sequence"/>
</dbReference>
<sequence>MNAQVERSIAAVWRIESAKIVASVARMVRDVGLAEELAQDALVSALEHWPASGIPDNPGAWLMTTAKHAALDRMRRDRLLQQKLEQIGLDLEAQEALVVPDFVDGLDARRNDVFQDDLLRLMFTACHPVLSLDARLALTLKLLGGLSTQEIARAFLVPEATMAQRIVRAKRTLGEAGVPFELPPPAELGERLGAVLEAVYLIFNEGYTATAGEDWMRPALADEALRLGRMLAELAPGEPEALGLVALMELQASRMGARLDAEGRPVLLMDQDRTRWDGVLLRRGLAALERAEGLGLPRGPYLLQAAIAACHARARTAGETDWQAIAGLYAELAQVQPSPVVELNRAVAVGMAEGPAAGLALADALLEEGKLQGYHWLPSVRADLLAKLGRRDEARSEFERAAGMTANSRERALLLERARAQLS</sequence>
<reference evidence="4 5" key="1">
    <citation type="submission" date="2022-08" db="EMBL/GenBank/DDBJ databases">
        <title>Reclassification of Massilia species as members of the genera Telluria, Duganella, Pseudoduganella, Mokoshia gen. nov. and Zemynaea gen. nov. using orthogonal and non-orthogonal genome-based approaches.</title>
        <authorList>
            <person name="Bowman J.P."/>
        </authorList>
    </citation>
    <scope>NUCLEOTIDE SEQUENCE [LARGE SCALE GENOMIC DNA]</scope>
    <source>
        <strain evidence="4 5">JCM 31661</strain>
    </source>
</reference>
<dbReference type="PANTHER" id="PTHR47756">
    <property type="entry name" value="BLL6612 PROTEIN-RELATED"/>
    <property type="match status" value="1"/>
</dbReference>
<dbReference type="RefSeq" id="WP_258825923.1">
    <property type="nucleotide sequence ID" value="NZ_JANUHA010000001.1"/>
</dbReference>